<gene>
    <name evidence="1" type="ORF">IAB77_08665</name>
</gene>
<name>A0A9D0ZFI6_9FIRM</name>
<protein>
    <submittedName>
        <fullName evidence="1">Uncharacterized protein</fullName>
    </submittedName>
</protein>
<evidence type="ECO:0000313" key="1">
    <source>
        <dbReference type="EMBL" id="HIQ79314.1"/>
    </source>
</evidence>
<evidence type="ECO:0000313" key="2">
    <source>
        <dbReference type="Proteomes" id="UP000824262"/>
    </source>
</evidence>
<comment type="caution">
    <text evidence="1">The sequence shown here is derived from an EMBL/GenBank/DDBJ whole genome shotgun (WGS) entry which is preliminary data.</text>
</comment>
<organism evidence="1 2">
    <name type="scientific">Candidatus Scatomorpha intestinavium</name>
    <dbReference type="NCBI Taxonomy" id="2840922"/>
    <lineage>
        <taxon>Bacteria</taxon>
        <taxon>Bacillati</taxon>
        <taxon>Bacillota</taxon>
        <taxon>Clostridia</taxon>
        <taxon>Eubacteriales</taxon>
        <taxon>Candidatus Scatomorpha</taxon>
    </lineage>
</organism>
<sequence>MRARRRGAGQFIAAALFIVFCALLPLLFIPGGGPSGEEQPERTDARSLRAELFSRYFNGEIERRSLEPTVDDREGVIGCRTLANSILTGLCADGTLPQPSDAQISYFSVVDGGEQIRVMEFSQRWSGDWDNWFSIHIDLDTLEVYRAYISEQAVSNIGDYAISYPTAAGTAGEWFALLGCSGGDAASDAEDPLPAETTDFSQSMETEFEIYYSAPEEAELRYRVYVKFYADEYPSMVRDLMFTLI</sequence>
<dbReference type="EMBL" id="DVGA01000095">
    <property type="protein sequence ID" value="HIQ79314.1"/>
    <property type="molecule type" value="Genomic_DNA"/>
</dbReference>
<reference evidence="1" key="1">
    <citation type="submission" date="2020-10" db="EMBL/GenBank/DDBJ databases">
        <authorList>
            <person name="Gilroy R."/>
        </authorList>
    </citation>
    <scope>NUCLEOTIDE SEQUENCE</scope>
    <source>
        <strain evidence="1">ChiBcolR7-354</strain>
    </source>
</reference>
<reference evidence="1" key="2">
    <citation type="journal article" date="2021" name="PeerJ">
        <title>Extensive microbial diversity within the chicken gut microbiome revealed by metagenomics and culture.</title>
        <authorList>
            <person name="Gilroy R."/>
            <person name="Ravi A."/>
            <person name="Getino M."/>
            <person name="Pursley I."/>
            <person name="Horton D.L."/>
            <person name="Alikhan N.F."/>
            <person name="Baker D."/>
            <person name="Gharbi K."/>
            <person name="Hall N."/>
            <person name="Watson M."/>
            <person name="Adriaenssens E.M."/>
            <person name="Foster-Nyarko E."/>
            <person name="Jarju S."/>
            <person name="Secka A."/>
            <person name="Antonio M."/>
            <person name="Oren A."/>
            <person name="Chaudhuri R.R."/>
            <person name="La Ragione R."/>
            <person name="Hildebrand F."/>
            <person name="Pallen M.J."/>
        </authorList>
    </citation>
    <scope>NUCLEOTIDE SEQUENCE</scope>
    <source>
        <strain evidence="1">ChiBcolR7-354</strain>
    </source>
</reference>
<accession>A0A9D0ZFI6</accession>
<dbReference type="Proteomes" id="UP000824262">
    <property type="component" value="Unassembled WGS sequence"/>
</dbReference>
<dbReference type="AlphaFoldDB" id="A0A9D0ZFI6"/>
<proteinExistence type="predicted"/>